<dbReference type="PANTHER" id="PTHR30482">
    <property type="entry name" value="HIGH-AFFINITY BRANCHED-CHAIN AMINO ACID TRANSPORT SYSTEM PERMEASE"/>
    <property type="match status" value="1"/>
</dbReference>
<organism evidence="7 8">
    <name type="scientific">Limimonas halophila</name>
    <dbReference type="NCBI Taxonomy" id="1082479"/>
    <lineage>
        <taxon>Bacteria</taxon>
        <taxon>Pseudomonadati</taxon>
        <taxon>Pseudomonadota</taxon>
        <taxon>Alphaproteobacteria</taxon>
        <taxon>Rhodospirillales</taxon>
        <taxon>Rhodovibrionaceae</taxon>
        <taxon>Limimonas</taxon>
    </lineage>
</organism>
<dbReference type="AlphaFoldDB" id="A0A1G7Q260"/>
<name>A0A1G7Q260_9PROT</name>
<evidence type="ECO:0000256" key="5">
    <source>
        <dbReference type="ARBA" id="ARBA00023136"/>
    </source>
</evidence>
<accession>A0A1G7Q260</accession>
<evidence type="ECO:0000256" key="4">
    <source>
        <dbReference type="ARBA" id="ARBA00022989"/>
    </source>
</evidence>
<dbReference type="Proteomes" id="UP000199415">
    <property type="component" value="Unassembled WGS sequence"/>
</dbReference>
<protein>
    <submittedName>
        <fullName evidence="7">Amino acid/amide ABC transporter membrane protein 2, HAAT family</fullName>
    </submittedName>
</protein>
<sequence length="316" mass="34081">MSMRTLIAPGLLAGLLVGLWFLPAWAPYFYVFVATEVLVLGLFAAGFNLVFGYTGMLSLGHAAFFGIGCYASAMLLLHLQTPLILALLAATAAGGVLALAIGVFCVRLTEVYFTMLTLAFGMMVFSIAQQWRSVTNGSDGITGFRLGEFGVGLDLTLADPAVYYHVTLVVVVLAAALLYLITVSPFGLILRAMAENLERVAFTGIPVRRYRLYSFGISGAFSGLAGGLFAPFTRVASPDMVHWSQSAEPVLMSILGGSSTFLGPFVGSGIFILLETWLTSYTDRWMFFLGVVLAAMVIYLRRGLFGTAVDRLARRR</sequence>
<dbReference type="GO" id="GO:0015658">
    <property type="term" value="F:branched-chain amino acid transmembrane transporter activity"/>
    <property type="evidence" value="ECO:0007669"/>
    <property type="project" value="InterPro"/>
</dbReference>
<dbReference type="Pfam" id="PF02653">
    <property type="entry name" value="BPD_transp_2"/>
    <property type="match status" value="1"/>
</dbReference>
<reference evidence="7 8" key="1">
    <citation type="submission" date="2016-10" db="EMBL/GenBank/DDBJ databases">
        <authorList>
            <person name="de Groot N.N."/>
        </authorList>
    </citation>
    <scope>NUCLEOTIDE SEQUENCE [LARGE SCALE GENOMIC DNA]</scope>
    <source>
        <strain evidence="7 8">DSM 25584</strain>
    </source>
</reference>
<feature type="transmembrane region" description="Helical" evidence="6">
    <location>
        <begin position="250"/>
        <end position="273"/>
    </location>
</feature>
<gene>
    <name evidence="7" type="ORF">SAMN05216241_103189</name>
</gene>
<evidence type="ECO:0000256" key="6">
    <source>
        <dbReference type="SAM" id="Phobius"/>
    </source>
</evidence>
<dbReference type="STRING" id="1082479.SAMN05216241_103189"/>
<keyword evidence="2" id="KW-1003">Cell membrane</keyword>
<dbReference type="GO" id="GO:0005886">
    <property type="term" value="C:plasma membrane"/>
    <property type="evidence" value="ECO:0007669"/>
    <property type="project" value="UniProtKB-SubCell"/>
</dbReference>
<evidence type="ECO:0000256" key="3">
    <source>
        <dbReference type="ARBA" id="ARBA00022692"/>
    </source>
</evidence>
<dbReference type="InterPro" id="IPR001851">
    <property type="entry name" value="ABC_transp_permease"/>
</dbReference>
<feature type="transmembrane region" description="Helical" evidence="6">
    <location>
        <begin position="58"/>
        <end position="77"/>
    </location>
</feature>
<keyword evidence="4 6" id="KW-1133">Transmembrane helix</keyword>
<feature type="transmembrane region" description="Helical" evidence="6">
    <location>
        <begin position="285"/>
        <end position="302"/>
    </location>
</feature>
<feature type="transmembrane region" description="Helical" evidence="6">
    <location>
        <begin position="5"/>
        <end position="22"/>
    </location>
</feature>
<keyword evidence="5 6" id="KW-0472">Membrane</keyword>
<dbReference type="PANTHER" id="PTHR30482:SF17">
    <property type="entry name" value="ABC TRANSPORTER ATP-BINDING PROTEIN"/>
    <property type="match status" value="1"/>
</dbReference>
<dbReference type="EMBL" id="FNCE01000003">
    <property type="protein sequence ID" value="SDF92565.1"/>
    <property type="molecule type" value="Genomic_DNA"/>
</dbReference>
<feature type="transmembrane region" description="Helical" evidence="6">
    <location>
        <begin position="83"/>
        <end position="104"/>
    </location>
</feature>
<evidence type="ECO:0000256" key="2">
    <source>
        <dbReference type="ARBA" id="ARBA00022475"/>
    </source>
</evidence>
<feature type="transmembrane region" description="Helical" evidence="6">
    <location>
        <begin position="162"/>
        <end position="190"/>
    </location>
</feature>
<keyword evidence="8" id="KW-1185">Reference proteome</keyword>
<feature type="transmembrane region" description="Helical" evidence="6">
    <location>
        <begin position="210"/>
        <end position="230"/>
    </location>
</feature>
<feature type="transmembrane region" description="Helical" evidence="6">
    <location>
        <begin position="28"/>
        <end position="51"/>
    </location>
</feature>
<proteinExistence type="predicted"/>
<evidence type="ECO:0000313" key="8">
    <source>
        <dbReference type="Proteomes" id="UP000199415"/>
    </source>
</evidence>
<dbReference type="InterPro" id="IPR043428">
    <property type="entry name" value="LivM-like"/>
</dbReference>
<evidence type="ECO:0000313" key="7">
    <source>
        <dbReference type="EMBL" id="SDF92565.1"/>
    </source>
</evidence>
<evidence type="ECO:0000256" key="1">
    <source>
        <dbReference type="ARBA" id="ARBA00004651"/>
    </source>
</evidence>
<keyword evidence="3 6" id="KW-0812">Transmembrane</keyword>
<dbReference type="CDD" id="cd06581">
    <property type="entry name" value="TM_PBP1_LivM_like"/>
    <property type="match status" value="1"/>
</dbReference>
<comment type="subcellular location">
    <subcellularLocation>
        <location evidence="1">Cell membrane</location>
        <topology evidence="1">Multi-pass membrane protein</topology>
    </subcellularLocation>
</comment>
<feature type="transmembrane region" description="Helical" evidence="6">
    <location>
        <begin position="111"/>
        <end position="128"/>
    </location>
</feature>